<feature type="domain" description="TonB-dependent receptor-like beta-barrel" evidence="11">
    <location>
        <begin position="347"/>
        <end position="745"/>
    </location>
</feature>
<evidence type="ECO:0000256" key="9">
    <source>
        <dbReference type="RuleBase" id="RU003357"/>
    </source>
</evidence>
<keyword evidence="6 8" id="KW-0472">Membrane</keyword>
<evidence type="ECO:0000256" key="10">
    <source>
        <dbReference type="SAM" id="SignalP"/>
    </source>
</evidence>
<evidence type="ECO:0000256" key="6">
    <source>
        <dbReference type="ARBA" id="ARBA00023136"/>
    </source>
</evidence>
<comment type="subcellular location">
    <subcellularLocation>
        <location evidence="1 8">Cell outer membrane</location>
        <topology evidence="1 8">Multi-pass membrane protein</topology>
    </subcellularLocation>
</comment>
<dbReference type="GO" id="GO:0009279">
    <property type="term" value="C:cell outer membrane"/>
    <property type="evidence" value="ECO:0007669"/>
    <property type="project" value="UniProtKB-SubCell"/>
</dbReference>
<keyword evidence="4 8" id="KW-0812">Transmembrane</keyword>
<dbReference type="PROSITE" id="PS52016">
    <property type="entry name" value="TONB_DEPENDENT_REC_3"/>
    <property type="match status" value="1"/>
</dbReference>
<evidence type="ECO:0000256" key="2">
    <source>
        <dbReference type="ARBA" id="ARBA00022448"/>
    </source>
</evidence>
<evidence type="ECO:0000256" key="4">
    <source>
        <dbReference type="ARBA" id="ARBA00022692"/>
    </source>
</evidence>
<keyword evidence="7 8" id="KW-0998">Cell outer membrane</keyword>
<dbReference type="Pfam" id="PF13715">
    <property type="entry name" value="CarbopepD_reg_2"/>
    <property type="match status" value="1"/>
</dbReference>
<feature type="domain" description="TonB-dependent receptor plug" evidence="12">
    <location>
        <begin position="123"/>
        <end position="223"/>
    </location>
</feature>
<dbReference type="GO" id="GO:0015344">
    <property type="term" value="F:siderophore uptake transmembrane transporter activity"/>
    <property type="evidence" value="ECO:0007669"/>
    <property type="project" value="TreeGrafter"/>
</dbReference>
<dbReference type="Gene3D" id="2.170.130.10">
    <property type="entry name" value="TonB-dependent receptor, plug domain"/>
    <property type="match status" value="1"/>
</dbReference>
<accession>A0A380CTC1</accession>
<evidence type="ECO:0000256" key="7">
    <source>
        <dbReference type="ARBA" id="ARBA00023237"/>
    </source>
</evidence>
<dbReference type="InterPro" id="IPR036942">
    <property type="entry name" value="Beta-barrel_TonB_sf"/>
</dbReference>
<protein>
    <submittedName>
        <fullName evidence="13">Heme/hemopexin utilization protein C</fullName>
    </submittedName>
</protein>
<sequence length="776" mass="86879">MIKRVIAILLLCAAYSLSLAQTSCPHIWTGQIQSATTKLPVANATVTLQPAGKSVMTDAKGYYRLTSVCAGTYTLHISSVGYDAFQSDQIVLSRDKSQNFTLRPSNIHLDDVEVVGVSNTALSGSKHRLSAQDLSETKGKLLGDALSRIAGVTTLSTGSSIVKPVINGLHSNRILVLNNGIRQEGQQWGSEHAPEIDPFTADKIEVIKGAQAVRYGADALGGVVVTTPAALDYDKVIGGRLDLVGESNGRGGTTSAMLEGNIKVIPDLAWRVQASGKKLGNIRTASYYLGNTGVEELNFSGQLQYRLKSGHIETYFSRFGTNLGIFRGAHVGTREDIYTIIENGRPLDQYDFSYTIEAPRQQVTHDLAKVKWQQQLSASGTMEVQYGYQRNHRREYDLRRVEADDLPMADMSLTTQSLDVLYRTPAIQFGLNGVIQINNNKPGTGTTPIIPNYDNHSLGVFGLTQFHHNSYHFEVGLRYDYRYFDAAGYRYDYRNPNADGTINQKLYYGTRTFHNVSGTAGLLYHITPSLNWKSNIGLAWRAPSANELYSDGLHHGSGIYEVGNPDMKSEKGVKWVNSLLYNPGKIDINMDIYAQYIYDYIYAVPNPDSVRQTIRGTFPVYSYQQHNAFFYGLDVKAAYHISDYWQYDLAFSAVKAKNTSLHTYLPFIPSDRVTQSIQWNLTSAKWAQKPYVKLSHRYVARQDRFEADMDYVAPPPAYHLVDLYTGASWAIGKQQLHLTLSAENLMNKLYKDYMDTFRYYAHRAGRNISFRVAYQF</sequence>
<dbReference type="InterPro" id="IPR037066">
    <property type="entry name" value="Plug_dom_sf"/>
</dbReference>
<dbReference type="Pfam" id="PF00593">
    <property type="entry name" value="TonB_dep_Rec_b-barrel"/>
    <property type="match status" value="1"/>
</dbReference>
<evidence type="ECO:0000259" key="11">
    <source>
        <dbReference type="Pfam" id="PF00593"/>
    </source>
</evidence>
<dbReference type="SUPFAM" id="SSF56935">
    <property type="entry name" value="Porins"/>
    <property type="match status" value="1"/>
</dbReference>
<reference evidence="13 14" key="1">
    <citation type="submission" date="2018-06" db="EMBL/GenBank/DDBJ databases">
        <authorList>
            <consortium name="Pathogen Informatics"/>
            <person name="Doyle S."/>
        </authorList>
    </citation>
    <scope>NUCLEOTIDE SEQUENCE [LARGE SCALE GENOMIC DNA]</scope>
    <source>
        <strain evidence="13 14">NCTC11388</strain>
    </source>
</reference>
<dbReference type="AlphaFoldDB" id="A0A380CTC1"/>
<dbReference type="Pfam" id="PF07715">
    <property type="entry name" value="Plug"/>
    <property type="match status" value="1"/>
</dbReference>
<evidence type="ECO:0000256" key="8">
    <source>
        <dbReference type="PROSITE-ProRule" id="PRU01360"/>
    </source>
</evidence>
<dbReference type="RefSeq" id="WP_115171639.1">
    <property type="nucleotide sequence ID" value="NZ_UGYW01000002.1"/>
</dbReference>
<dbReference type="InterPro" id="IPR012910">
    <property type="entry name" value="Plug_dom"/>
</dbReference>
<dbReference type="InterPro" id="IPR008969">
    <property type="entry name" value="CarboxyPept-like_regulatory"/>
</dbReference>
<keyword evidence="2 8" id="KW-0813">Transport</keyword>
<feature type="signal peptide" evidence="10">
    <location>
        <begin position="1"/>
        <end position="20"/>
    </location>
</feature>
<keyword evidence="10" id="KW-0732">Signal</keyword>
<dbReference type="Gene3D" id="2.60.40.1120">
    <property type="entry name" value="Carboxypeptidase-like, regulatory domain"/>
    <property type="match status" value="1"/>
</dbReference>
<dbReference type="PANTHER" id="PTHR30069:SF40">
    <property type="entry name" value="TONB-DEPENDENT RECEPTOR NMB0964-RELATED"/>
    <property type="match status" value="1"/>
</dbReference>
<dbReference type="Proteomes" id="UP000254893">
    <property type="component" value="Unassembled WGS sequence"/>
</dbReference>
<dbReference type="InterPro" id="IPR039426">
    <property type="entry name" value="TonB-dep_rcpt-like"/>
</dbReference>
<comment type="similarity">
    <text evidence="8 9">Belongs to the TonB-dependent receptor family.</text>
</comment>
<evidence type="ECO:0000256" key="3">
    <source>
        <dbReference type="ARBA" id="ARBA00022452"/>
    </source>
</evidence>
<gene>
    <name evidence="13" type="primary">hxuC_2</name>
    <name evidence="13" type="ORF">NCTC11388_04380</name>
</gene>
<dbReference type="SUPFAM" id="SSF49464">
    <property type="entry name" value="Carboxypeptidase regulatory domain-like"/>
    <property type="match status" value="1"/>
</dbReference>
<name>A0A380CTC1_SPHSI</name>
<keyword evidence="3 8" id="KW-1134">Transmembrane beta strand</keyword>
<proteinExistence type="inferred from homology"/>
<dbReference type="GO" id="GO:0044718">
    <property type="term" value="P:siderophore transmembrane transport"/>
    <property type="evidence" value="ECO:0007669"/>
    <property type="project" value="TreeGrafter"/>
</dbReference>
<organism evidence="13 14">
    <name type="scientific">Sphingobacterium spiritivorum</name>
    <name type="common">Flavobacterium spiritivorum</name>
    <dbReference type="NCBI Taxonomy" id="258"/>
    <lineage>
        <taxon>Bacteria</taxon>
        <taxon>Pseudomonadati</taxon>
        <taxon>Bacteroidota</taxon>
        <taxon>Sphingobacteriia</taxon>
        <taxon>Sphingobacteriales</taxon>
        <taxon>Sphingobacteriaceae</taxon>
        <taxon>Sphingobacterium</taxon>
    </lineage>
</organism>
<feature type="chain" id="PRO_5016878975" evidence="10">
    <location>
        <begin position="21"/>
        <end position="776"/>
    </location>
</feature>
<keyword evidence="5 9" id="KW-0798">TonB box</keyword>
<evidence type="ECO:0000313" key="13">
    <source>
        <dbReference type="EMBL" id="SUJ28676.1"/>
    </source>
</evidence>
<dbReference type="InterPro" id="IPR000531">
    <property type="entry name" value="Beta-barrel_TonB"/>
</dbReference>
<dbReference type="PANTHER" id="PTHR30069">
    <property type="entry name" value="TONB-DEPENDENT OUTER MEMBRANE RECEPTOR"/>
    <property type="match status" value="1"/>
</dbReference>
<evidence type="ECO:0000259" key="12">
    <source>
        <dbReference type="Pfam" id="PF07715"/>
    </source>
</evidence>
<evidence type="ECO:0000256" key="5">
    <source>
        <dbReference type="ARBA" id="ARBA00023077"/>
    </source>
</evidence>
<dbReference type="Gene3D" id="2.40.170.20">
    <property type="entry name" value="TonB-dependent receptor, beta-barrel domain"/>
    <property type="match status" value="1"/>
</dbReference>
<evidence type="ECO:0000313" key="14">
    <source>
        <dbReference type="Proteomes" id="UP000254893"/>
    </source>
</evidence>
<evidence type="ECO:0000256" key="1">
    <source>
        <dbReference type="ARBA" id="ARBA00004571"/>
    </source>
</evidence>
<dbReference type="EMBL" id="UGYW01000002">
    <property type="protein sequence ID" value="SUJ28676.1"/>
    <property type="molecule type" value="Genomic_DNA"/>
</dbReference>